<dbReference type="SUPFAM" id="SSF51735">
    <property type="entry name" value="NAD(P)-binding Rossmann-fold domains"/>
    <property type="match status" value="1"/>
</dbReference>
<reference evidence="1 2" key="1">
    <citation type="submission" date="2019-07" db="EMBL/GenBank/DDBJ databases">
        <title>Draft genome for Streptomyces benahoarensis MZ03-48.</title>
        <authorList>
            <person name="Gonzalez-Pimentel J.L."/>
        </authorList>
    </citation>
    <scope>NUCLEOTIDE SEQUENCE [LARGE SCALE GENOMIC DNA]</scope>
    <source>
        <strain evidence="1 2">MZ03-48</strain>
    </source>
</reference>
<evidence type="ECO:0000313" key="1">
    <source>
        <dbReference type="EMBL" id="TSB39563.1"/>
    </source>
</evidence>
<name>A0A553ZDP0_9ACTN</name>
<dbReference type="InterPro" id="IPR023401">
    <property type="entry name" value="ODC_N"/>
</dbReference>
<protein>
    <submittedName>
        <fullName evidence="1">Uncharacterized protein</fullName>
    </submittedName>
</protein>
<feature type="non-terminal residue" evidence="1">
    <location>
        <position position="76"/>
    </location>
</feature>
<dbReference type="Pfam" id="PF02423">
    <property type="entry name" value="OCD_Mu_crystall"/>
    <property type="match status" value="1"/>
</dbReference>
<evidence type="ECO:0000313" key="2">
    <source>
        <dbReference type="Proteomes" id="UP000320888"/>
    </source>
</evidence>
<keyword evidence="2" id="KW-1185">Reference proteome</keyword>
<dbReference type="InterPro" id="IPR036291">
    <property type="entry name" value="NAD(P)-bd_dom_sf"/>
</dbReference>
<accession>A0A553ZDP0</accession>
<sequence length="76" mass="7529">MSEDREGGGGLTGPVLLGDAEVRESPDATCAVRAVRAVLAGSAPGRTDTDAITLFSSVGLAGTEVAVAAELAGRCR</sequence>
<dbReference type="AlphaFoldDB" id="A0A553ZDP0"/>
<dbReference type="InterPro" id="IPR003462">
    <property type="entry name" value="ODC_Mu_crystall"/>
</dbReference>
<dbReference type="Gene3D" id="3.30.1780.10">
    <property type="entry name" value="ornithine cyclodeaminase, domain 1"/>
    <property type="match status" value="1"/>
</dbReference>
<organism evidence="1 2">
    <name type="scientific">Streptomyces benahoarensis</name>
    <dbReference type="NCBI Taxonomy" id="2595054"/>
    <lineage>
        <taxon>Bacteria</taxon>
        <taxon>Bacillati</taxon>
        <taxon>Actinomycetota</taxon>
        <taxon>Actinomycetes</taxon>
        <taxon>Kitasatosporales</taxon>
        <taxon>Streptomycetaceae</taxon>
        <taxon>Streptomyces</taxon>
    </lineage>
</organism>
<dbReference type="Proteomes" id="UP000320888">
    <property type="component" value="Unassembled WGS sequence"/>
</dbReference>
<comment type="caution">
    <text evidence="1">The sequence shown here is derived from an EMBL/GenBank/DDBJ whole genome shotgun (WGS) entry which is preliminary data.</text>
</comment>
<dbReference type="Gene3D" id="3.40.50.720">
    <property type="entry name" value="NAD(P)-binding Rossmann-like Domain"/>
    <property type="match status" value="1"/>
</dbReference>
<proteinExistence type="predicted"/>
<gene>
    <name evidence="1" type="ORF">FNZ23_15205</name>
</gene>
<dbReference type="EMBL" id="VKLS01000167">
    <property type="protein sequence ID" value="TSB39563.1"/>
    <property type="molecule type" value="Genomic_DNA"/>
</dbReference>